<dbReference type="Proteomes" id="UP000008139">
    <property type="component" value="Chromosome"/>
</dbReference>
<keyword evidence="2" id="KW-1185">Reference proteome</keyword>
<accession>F2LW47</accession>
<gene>
    <name evidence="1" type="ordered locus">Hipma_1015</name>
</gene>
<protein>
    <submittedName>
        <fullName evidence="1">Uncharacterized protein</fullName>
    </submittedName>
</protein>
<sequence>MKKITVALIVVFLAINSYAFEVFDSLSGEVLSLANKVIKGRVVRVNLKNKTVVLNKGADEGLLKNSFVYIYRNEGVFVAINGKEVALKKGIAYATVVKLFPHKAVAKITQGIEKQKKYLIGLGIIPNGEREVFGTPKENDKWAAGKSTYNIAVIIRNPFIYEQTKSALDKTGKFFVISPDVIQTAIVNNRINSLYENDAIKRLASVVNADLVLFVSTIKHERLRYKLYNGYGGVVIKSGELPMDSKTIAALNSYPSYEIPPNNPVASNLRLSPKLTFWESILNRFGLYSPYTNVDMSSTSYKVVMYKNIGHDTTAFYDGYLDGNVREIAVAQGSKVKVFRFDIDSFDKLYEFSYGYTIINIDAARIGGKNLILLTNFNRYGSLSSAIGYIKNHKLYIIKDNLPYHLRFYDKLSGHPIILAQKASLSKLFYENIYKIDLNTFKVSKFSLPVRPKSFYEFFKVGETLVYLNQAGELESYDLDTGKIKQVTSYAFGGGERLIERYPVEISRDSEESIKELIAKNSVVVPKAISVFKENGEVYILGIKNYMSHHITIAKQHYNAYNVKLFTLNKGNLKMVYNSGDVKGRVVAAAKEGNYIISVIGLPTGFFDRFIMGIYEVDRLTAARMEY</sequence>
<reference evidence="2" key="2">
    <citation type="submission" date="2011-03" db="EMBL/GenBank/DDBJ databases">
        <title>The complete genome of Hippea maritima DSM 10411.</title>
        <authorList>
            <consortium name="US DOE Joint Genome Institute (JGI-PGF)"/>
            <person name="Lucas S."/>
            <person name="Copeland A."/>
            <person name="Lapidus A."/>
            <person name="Bruce D."/>
            <person name="Goodwin L."/>
            <person name="Pitluck S."/>
            <person name="Peters L."/>
            <person name="Kyrpides N."/>
            <person name="Mavromatis K."/>
            <person name="Pagani I."/>
            <person name="Ivanova N."/>
            <person name="Mikhailova N."/>
            <person name="Lu M."/>
            <person name="Detter J.C."/>
            <person name="Tapia R."/>
            <person name="Han C."/>
            <person name="Land M."/>
            <person name="Hauser L."/>
            <person name="Markowitz V."/>
            <person name="Cheng J.-F."/>
            <person name="Hugenholtz P."/>
            <person name="Woyke T."/>
            <person name="Wu D."/>
            <person name="Spring S."/>
            <person name="Schroeder M."/>
            <person name="Brambilla E."/>
            <person name="Klenk H.-P."/>
            <person name="Eisen J.A."/>
        </authorList>
    </citation>
    <scope>NUCLEOTIDE SEQUENCE [LARGE SCALE GENOMIC DNA]</scope>
    <source>
        <strain evidence="2">ATCC 700847 / DSM 10411 / MH2</strain>
    </source>
</reference>
<dbReference type="KEGG" id="hmr:Hipma_1015"/>
<name>F2LW47_HIPMA</name>
<dbReference type="InterPro" id="IPR011044">
    <property type="entry name" value="Quino_amine_DH_bsu"/>
</dbReference>
<dbReference type="SUPFAM" id="SSF50969">
    <property type="entry name" value="YVTN repeat-like/Quinoprotein amine dehydrogenase"/>
    <property type="match status" value="1"/>
</dbReference>
<dbReference type="EMBL" id="CP002606">
    <property type="protein sequence ID" value="AEA33981.1"/>
    <property type="molecule type" value="Genomic_DNA"/>
</dbReference>
<reference evidence="1 2" key="1">
    <citation type="journal article" date="2011" name="Stand. Genomic Sci.">
        <title>Complete genome sequence of the thermophilic sulfur-reducer Hippea maritima type strain (MH(2)).</title>
        <authorList>
            <person name="Huntemann M."/>
            <person name="Lu M."/>
            <person name="Nolan M."/>
            <person name="Lapidus A."/>
            <person name="Lucas S."/>
            <person name="Hammon N."/>
            <person name="Deshpande S."/>
            <person name="Cheng J.F."/>
            <person name="Tapia R."/>
            <person name="Han C."/>
            <person name="Goodwin L."/>
            <person name="Pitluck S."/>
            <person name="Liolios K."/>
            <person name="Pagani I."/>
            <person name="Ivanova N."/>
            <person name="Ovchinikova G."/>
            <person name="Pati A."/>
            <person name="Chen A."/>
            <person name="Palaniappan K."/>
            <person name="Land M."/>
            <person name="Hauser L."/>
            <person name="Jeffries C.D."/>
            <person name="Detter J.C."/>
            <person name="Brambilla E.M."/>
            <person name="Rohde M."/>
            <person name="Spring S."/>
            <person name="Goker M."/>
            <person name="Woyke T."/>
            <person name="Bristow J."/>
            <person name="Eisen J.A."/>
            <person name="Markowitz V."/>
            <person name="Hugenholtz P."/>
            <person name="Kyrpides N.C."/>
            <person name="Klenk H.P."/>
            <person name="Mavromatis K."/>
        </authorList>
    </citation>
    <scope>NUCLEOTIDE SEQUENCE [LARGE SCALE GENOMIC DNA]</scope>
    <source>
        <strain evidence="2">ATCC 700847 / DSM 10411 / MH2</strain>
    </source>
</reference>
<dbReference type="RefSeq" id="WP_013682020.1">
    <property type="nucleotide sequence ID" value="NC_015318.1"/>
</dbReference>
<dbReference type="eggNOG" id="ENOG5032QGR">
    <property type="taxonomic scope" value="Bacteria"/>
</dbReference>
<proteinExistence type="predicted"/>
<dbReference type="InParanoid" id="F2LW47"/>
<dbReference type="OrthoDB" id="5480754at2"/>
<dbReference type="AlphaFoldDB" id="F2LW47"/>
<dbReference type="HOGENOM" id="CLU_436015_0_0_7"/>
<evidence type="ECO:0000313" key="2">
    <source>
        <dbReference type="Proteomes" id="UP000008139"/>
    </source>
</evidence>
<organism evidence="1 2">
    <name type="scientific">Hippea maritima (strain ATCC 700847 / DSM 10411 / MH2)</name>
    <dbReference type="NCBI Taxonomy" id="760142"/>
    <lineage>
        <taxon>Bacteria</taxon>
        <taxon>Pseudomonadati</taxon>
        <taxon>Campylobacterota</taxon>
        <taxon>Desulfurellia</taxon>
        <taxon>Desulfurellales</taxon>
        <taxon>Hippeaceae</taxon>
        <taxon>Hippea</taxon>
    </lineage>
</organism>
<dbReference type="STRING" id="760142.Hipma_1015"/>
<evidence type="ECO:0000313" key="1">
    <source>
        <dbReference type="EMBL" id="AEA33981.1"/>
    </source>
</evidence>